<dbReference type="CDD" id="cd07377">
    <property type="entry name" value="WHTH_GntR"/>
    <property type="match status" value="1"/>
</dbReference>
<dbReference type="PROSITE" id="PS50949">
    <property type="entry name" value="HTH_GNTR"/>
    <property type="match status" value="1"/>
</dbReference>
<dbReference type="InterPro" id="IPR000524">
    <property type="entry name" value="Tscrpt_reg_HTH_GntR"/>
</dbReference>
<evidence type="ECO:0000256" key="3">
    <source>
        <dbReference type="ARBA" id="ARBA00023163"/>
    </source>
</evidence>
<feature type="compositionally biased region" description="Basic and acidic residues" evidence="5">
    <location>
        <begin position="34"/>
        <end position="58"/>
    </location>
</feature>
<keyword evidence="8" id="KW-1185">Reference proteome</keyword>
<dbReference type="GO" id="GO:0006547">
    <property type="term" value="P:L-histidine metabolic process"/>
    <property type="evidence" value="ECO:0007669"/>
    <property type="project" value="UniProtKB-UniRule"/>
</dbReference>
<dbReference type="InterPro" id="IPR036388">
    <property type="entry name" value="WH-like_DNA-bd_sf"/>
</dbReference>
<dbReference type="EMBL" id="BMIQ01000003">
    <property type="protein sequence ID" value="GGE04260.1"/>
    <property type="molecule type" value="Genomic_DNA"/>
</dbReference>
<accession>A0A916ZN10</accession>
<keyword evidence="3" id="KW-0804">Transcription</keyword>
<evidence type="ECO:0000256" key="5">
    <source>
        <dbReference type="SAM" id="MobiDB-lite"/>
    </source>
</evidence>
<dbReference type="Proteomes" id="UP000644699">
    <property type="component" value="Unassembled WGS sequence"/>
</dbReference>
<feature type="domain" description="HTH gntR-type" evidence="6">
    <location>
        <begin position="60"/>
        <end position="128"/>
    </location>
</feature>
<dbReference type="InterPro" id="IPR028978">
    <property type="entry name" value="Chorismate_lyase_/UTRA_dom_sf"/>
</dbReference>
<dbReference type="NCBIfam" id="TIGR02018">
    <property type="entry name" value="his_ut_repres"/>
    <property type="match status" value="1"/>
</dbReference>
<dbReference type="AlphaFoldDB" id="A0A916ZN10"/>
<evidence type="ECO:0000313" key="7">
    <source>
        <dbReference type="EMBL" id="GGE04260.1"/>
    </source>
</evidence>
<dbReference type="InterPro" id="IPR036390">
    <property type="entry name" value="WH_DNA-bd_sf"/>
</dbReference>
<organism evidence="7 8">
    <name type="scientific">Aureimonas endophytica</name>
    <dbReference type="NCBI Taxonomy" id="2027858"/>
    <lineage>
        <taxon>Bacteria</taxon>
        <taxon>Pseudomonadati</taxon>
        <taxon>Pseudomonadota</taxon>
        <taxon>Alphaproteobacteria</taxon>
        <taxon>Hyphomicrobiales</taxon>
        <taxon>Aurantimonadaceae</taxon>
        <taxon>Aureimonas</taxon>
    </lineage>
</organism>
<dbReference type="Gene3D" id="1.10.10.10">
    <property type="entry name" value="Winged helix-like DNA-binding domain superfamily/Winged helix DNA-binding domain"/>
    <property type="match status" value="1"/>
</dbReference>
<dbReference type="PRINTS" id="PR00035">
    <property type="entry name" value="HTHGNTR"/>
</dbReference>
<evidence type="ECO:0000313" key="8">
    <source>
        <dbReference type="Proteomes" id="UP000644699"/>
    </source>
</evidence>
<proteinExistence type="predicted"/>
<dbReference type="SMART" id="SM00866">
    <property type="entry name" value="UTRA"/>
    <property type="match status" value="1"/>
</dbReference>
<dbReference type="SMART" id="SM00345">
    <property type="entry name" value="HTH_GNTR"/>
    <property type="match status" value="1"/>
</dbReference>
<dbReference type="Gene3D" id="3.40.1410.10">
    <property type="entry name" value="Chorismate lyase-like"/>
    <property type="match status" value="1"/>
</dbReference>
<sequence>METPARRKLPIQHCRLWHRSQAGAGETTPSRLYIPKEDAQPEDHELSARGNDESRSEPQRPLYETLKDYVRHRVETGEWQTDHRVPSENEFVEMLGVSRMTVNRALRELAAEGVVVRIQGKGSFVAAKKRSSLFQGVPNIADEIRARGGAHSARIVLLQEEICGPDLAEDLEIEIGSRVVHSVIVHREDDLPIQIEDRFVNPRLAPDYMAQDFTTITPNSFLSMVAPIVGARQFIEAVTAALWESKLLGIGKTEPCLLVRRRTWSDAGLVSTVRLLYPGTRYRLESGS</sequence>
<evidence type="ECO:0000256" key="4">
    <source>
        <dbReference type="NCBIfam" id="TIGR02018"/>
    </source>
</evidence>
<dbReference type="InterPro" id="IPR011663">
    <property type="entry name" value="UTRA"/>
</dbReference>
<dbReference type="SUPFAM" id="SSF64288">
    <property type="entry name" value="Chorismate lyase-like"/>
    <property type="match status" value="1"/>
</dbReference>
<dbReference type="FunFam" id="1.10.10.10:FF:000079">
    <property type="entry name" value="GntR family transcriptional regulator"/>
    <property type="match status" value="1"/>
</dbReference>
<gene>
    <name evidence="7" type="ORF">GCM10011390_24050</name>
</gene>
<keyword evidence="2" id="KW-0238">DNA-binding</keyword>
<dbReference type="SUPFAM" id="SSF46785">
    <property type="entry name" value="Winged helix' DNA-binding domain"/>
    <property type="match status" value="1"/>
</dbReference>
<dbReference type="Pfam" id="PF00392">
    <property type="entry name" value="GntR"/>
    <property type="match status" value="1"/>
</dbReference>
<name>A0A916ZN10_9HYPH</name>
<dbReference type="Pfam" id="PF07702">
    <property type="entry name" value="UTRA"/>
    <property type="match status" value="1"/>
</dbReference>
<dbReference type="InterPro" id="IPR050679">
    <property type="entry name" value="Bact_HTH_transcr_reg"/>
</dbReference>
<protein>
    <recommendedName>
        <fullName evidence="4">Histidine utilization repressor</fullName>
    </recommendedName>
</protein>
<evidence type="ECO:0000256" key="2">
    <source>
        <dbReference type="ARBA" id="ARBA00023125"/>
    </source>
</evidence>
<dbReference type="InterPro" id="IPR010248">
    <property type="entry name" value="His_ut_repres"/>
</dbReference>
<dbReference type="GO" id="GO:0045892">
    <property type="term" value="P:negative regulation of DNA-templated transcription"/>
    <property type="evidence" value="ECO:0007669"/>
    <property type="project" value="UniProtKB-UniRule"/>
</dbReference>
<dbReference type="PANTHER" id="PTHR44846">
    <property type="entry name" value="MANNOSYL-D-GLYCERATE TRANSPORT/METABOLISM SYSTEM REPRESSOR MNGR-RELATED"/>
    <property type="match status" value="1"/>
</dbReference>
<reference evidence="7" key="1">
    <citation type="journal article" date="2014" name="Int. J. Syst. Evol. Microbiol.">
        <title>Complete genome sequence of Corynebacterium casei LMG S-19264T (=DSM 44701T), isolated from a smear-ripened cheese.</title>
        <authorList>
            <consortium name="US DOE Joint Genome Institute (JGI-PGF)"/>
            <person name="Walter F."/>
            <person name="Albersmeier A."/>
            <person name="Kalinowski J."/>
            <person name="Ruckert C."/>
        </authorList>
    </citation>
    <scope>NUCLEOTIDE SEQUENCE</scope>
    <source>
        <strain evidence="7">CGMCC 1.15367</strain>
    </source>
</reference>
<dbReference type="GO" id="GO:0003700">
    <property type="term" value="F:DNA-binding transcription factor activity"/>
    <property type="evidence" value="ECO:0007669"/>
    <property type="project" value="UniProtKB-UniRule"/>
</dbReference>
<dbReference type="GO" id="GO:0003677">
    <property type="term" value="F:DNA binding"/>
    <property type="evidence" value="ECO:0007669"/>
    <property type="project" value="UniProtKB-UniRule"/>
</dbReference>
<dbReference type="PANTHER" id="PTHR44846:SF16">
    <property type="entry name" value="TRANSCRIPTIONAL REGULATOR PHNF-RELATED"/>
    <property type="match status" value="1"/>
</dbReference>
<keyword evidence="1" id="KW-0805">Transcription regulation</keyword>
<feature type="region of interest" description="Disordered" evidence="5">
    <location>
        <begin position="18"/>
        <end position="60"/>
    </location>
</feature>
<reference evidence="7" key="2">
    <citation type="submission" date="2020-09" db="EMBL/GenBank/DDBJ databases">
        <authorList>
            <person name="Sun Q."/>
            <person name="Zhou Y."/>
        </authorList>
    </citation>
    <scope>NUCLEOTIDE SEQUENCE</scope>
    <source>
        <strain evidence="7">CGMCC 1.15367</strain>
    </source>
</reference>
<comment type="caution">
    <text evidence="7">The sequence shown here is derived from an EMBL/GenBank/DDBJ whole genome shotgun (WGS) entry which is preliminary data.</text>
</comment>
<evidence type="ECO:0000259" key="6">
    <source>
        <dbReference type="PROSITE" id="PS50949"/>
    </source>
</evidence>
<evidence type="ECO:0000256" key="1">
    <source>
        <dbReference type="ARBA" id="ARBA00023015"/>
    </source>
</evidence>